<dbReference type="PANTHER" id="PTHR42852:SF18">
    <property type="entry name" value="CHROMOSOME UNDETERMINED SCAFFOLD_47, WHOLE GENOME SHOTGUN SEQUENCE"/>
    <property type="match status" value="1"/>
</dbReference>
<protein>
    <submittedName>
        <fullName evidence="2">Thiol:disulfide interchange protein TlpA</fullName>
    </submittedName>
</protein>
<dbReference type="InterPro" id="IPR013766">
    <property type="entry name" value="Thioredoxin_domain"/>
</dbReference>
<dbReference type="InterPro" id="IPR036249">
    <property type="entry name" value="Thioredoxin-like_sf"/>
</dbReference>
<dbReference type="Pfam" id="PF00578">
    <property type="entry name" value="AhpC-TSA"/>
    <property type="match status" value="1"/>
</dbReference>
<dbReference type="InterPro" id="IPR000866">
    <property type="entry name" value="AhpC/TSA"/>
</dbReference>
<dbReference type="Gene3D" id="3.40.30.10">
    <property type="entry name" value="Glutaredoxin"/>
    <property type="match status" value="1"/>
</dbReference>
<dbReference type="InterPro" id="IPR050553">
    <property type="entry name" value="Thioredoxin_ResA/DsbE_sf"/>
</dbReference>
<name>A0A1J5PPU6_9ZZZZ</name>
<dbReference type="AlphaFoldDB" id="A0A1J5PPU6"/>
<dbReference type="InterPro" id="IPR017937">
    <property type="entry name" value="Thioredoxin_CS"/>
</dbReference>
<dbReference type="PROSITE" id="PS00194">
    <property type="entry name" value="THIOREDOXIN_1"/>
    <property type="match status" value="1"/>
</dbReference>
<dbReference type="GO" id="GO:0016491">
    <property type="term" value="F:oxidoreductase activity"/>
    <property type="evidence" value="ECO:0007669"/>
    <property type="project" value="InterPro"/>
</dbReference>
<dbReference type="EMBL" id="MLJW01002980">
    <property type="protein sequence ID" value="OIQ73162.1"/>
    <property type="molecule type" value="Genomic_DNA"/>
</dbReference>
<gene>
    <name evidence="2" type="primary">tlpA_5</name>
    <name evidence="2" type="ORF">GALL_452050</name>
</gene>
<comment type="caution">
    <text evidence="2">The sequence shown here is derived from an EMBL/GenBank/DDBJ whole genome shotgun (WGS) entry which is preliminary data.</text>
</comment>
<sequence length="150" mass="16318">MKKMDFEAPPKAVPDIPFTDAEGGLHHLSEYQGKYVVLNFWATWCAPCRSEMATLDKLQGEMGSDRFAVLPIATLRNTVAGVQKFFAEDGVKNLSVHMDPDAALARQMGVMGLPVTVILNPQGQEIARLIGQADWNSDSAKAIFAALLKG</sequence>
<dbReference type="GO" id="GO:0016209">
    <property type="term" value="F:antioxidant activity"/>
    <property type="evidence" value="ECO:0007669"/>
    <property type="project" value="InterPro"/>
</dbReference>
<reference evidence="2" key="1">
    <citation type="submission" date="2016-10" db="EMBL/GenBank/DDBJ databases">
        <title>Sequence of Gallionella enrichment culture.</title>
        <authorList>
            <person name="Poehlein A."/>
            <person name="Muehling M."/>
            <person name="Daniel R."/>
        </authorList>
    </citation>
    <scope>NUCLEOTIDE SEQUENCE</scope>
</reference>
<dbReference type="PANTHER" id="PTHR42852">
    <property type="entry name" value="THIOL:DISULFIDE INTERCHANGE PROTEIN DSBE"/>
    <property type="match status" value="1"/>
</dbReference>
<dbReference type="SUPFAM" id="SSF52833">
    <property type="entry name" value="Thioredoxin-like"/>
    <property type="match status" value="1"/>
</dbReference>
<evidence type="ECO:0000259" key="1">
    <source>
        <dbReference type="PROSITE" id="PS51352"/>
    </source>
</evidence>
<organism evidence="2">
    <name type="scientific">mine drainage metagenome</name>
    <dbReference type="NCBI Taxonomy" id="410659"/>
    <lineage>
        <taxon>unclassified sequences</taxon>
        <taxon>metagenomes</taxon>
        <taxon>ecological metagenomes</taxon>
    </lineage>
</organism>
<dbReference type="PROSITE" id="PS51352">
    <property type="entry name" value="THIOREDOXIN_2"/>
    <property type="match status" value="1"/>
</dbReference>
<evidence type="ECO:0000313" key="2">
    <source>
        <dbReference type="EMBL" id="OIQ73162.1"/>
    </source>
</evidence>
<accession>A0A1J5PPU6</accession>
<proteinExistence type="predicted"/>
<feature type="domain" description="Thioredoxin" evidence="1">
    <location>
        <begin position="7"/>
        <end position="149"/>
    </location>
</feature>
<dbReference type="CDD" id="cd02966">
    <property type="entry name" value="TlpA_like_family"/>
    <property type="match status" value="1"/>
</dbReference>